<evidence type="ECO:0000313" key="1">
    <source>
        <dbReference type="EMBL" id="ACB07496.1"/>
    </source>
</evidence>
<proteinExistence type="predicted"/>
<sequence length="127" mass="14954">MLTTSFQFSQSILFYSHNSHNSHMANITLSIPDWLYKLMKKYSAVNWSEVARRAIVKEILAIKAEEEGLSREELSLLMEIESIELPEERKVPISEEELQAKVKDRERRRLGKLREVDFDPRYILLDS</sequence>
<reference evidence="1 2" key="1">
    <citation type="journal article" date="2008" name="Proc. Natl. Acad. Sci. U.S.A.">
        <title>A korarchaeal genome reveals new insights into the evolution of the Archaea.</title>
        <authorList>
            <person name="Elkins J.G."/>
            <person name="Podar M."/>
            <person name="Graham D.E."/>
            <person name="Makarova K.S."/>
            <person name="Wolf Y."/>
            <person name="Randau L."/>
            <person name="Hedlund B.P."/>
            <person name="Brochier-Armanet C."/>
            <person name="Kunin V."/>
            <person name="Anderson I."/>
            <person name="Lapidus A."/>
            <person name="Goltsman E."/>
            <person name="Barry K."/>
            <person name="Koonin E.V."/>
            <person name="Hugenholtz P."/>
            <person name="Kyrpides N."/>
            <person name="Wanner G."/>
            <person name="Richardson P."/>
            <person name="Keller M."/>
            <person name="Stetter K.O."/>
        </authorList>
    </citation>
    <scope>NUCLEOTIDE SEQUENCE [LARGE SCALE GENOMIC DNA]</scope>
    <source>
        <strain evidence="2">OPF8</strain>
    </source>
</reference>
<name>B1L4W7_KORCO</name>
<dbReference type="KEGG" id="kcr:Kcr_0748"/>
<dbReference type="STRING" id="374847.Kcr_0748"/>
<dbReference type="AlphaFoldDB" id="B1L4W7"/>
<accession>B1L4W7</accession>
<gene>
    <name evidence="1" type="ordered locus">Kcr_0748</name>
</gene>
<keyword evidence="2" id="KW-1185">Reference proteome</keyword>
<dbReference type="EMBL" id="CP000968">
    <property type="protein sequence ID" value="ACB07496.1"/>
    <property type="molecule type" value="Genomic_DNA"/>
</dbReference>
<dbReference type="eggNOG" id="arCOG07235">
    <property type="taxonomic scope" value="Archaea"/>
</dbReference>
<evidence type="ECO:0000313" key="2">
    <source>
        <dbReference type="Proteomes" id="UP000001686"/>
    </source>
</evidence>
<organism evidence="1 2">
    <name type="scientific">Korarchaeum cryptofilum (strain OPF8)</name>
    <dbReference type="NCBI Taxonomy" id="374847"/>
    <lineage>
        <taxon>Archaea</taxon>
        <taxon>Thermoproteota</taxon>
        <taxon>Candidatus Korarchaeia</taxon>
        <taxon>Candidatus Korarchaeales</taxon>
        <taxon>Candidatus Korarchaeaceae</taxon>
        <taxon>Candidatus Korarchaeum</taxon>
    </lineage>
</organism>
<dbReference type="HOGENOM" id="CLU_161122_0_0_2"/>
<dbReference type="Proteomes" id="UP000001686">
    <property type="component" value="Chromosome"/>
</dbReference>
<dbReference type="EnsemblBacteria" id="ACB07496">
    <property type="protein sequence ID" value="ACB07496"/>
    <property type="gene ID" value="Kcr_0748"/>
</dbReference>
<protein>
    <submittedName>
        <fullName evidence="1">Uncharacterized protein</fullName>
    </submittedName>
</protein>
<dbReference type="InParanoid" id="B1L4W7"/>